<evidence type="ECO:0000256" key="3">
    <source>
        <dbReference type="ARBA" id="ARBA00004947"/>
    </source>
</evidence>
<sequence>MANIFKSDEHQHVRYNPLKGEWVLVSPHRLKRPWSGQEETINEDPIPEFDANNPLCPTATRPNGKVNPDYNSVFVFDNDFPALLESTPSPPVHDDPLFKMGAAAGVCKVVCFHPKSNVTLPVMSIEEIRKVIDTWVDETASLGKKYVWVQIFENKGAIMGCSNPHPHCQIWASSFLPNQARIKENHQMEYYQTYGTPMLMDYVSKELLRRERVVVRNPDWVVVVPFWAEWPYETMILPRTHVLRFTDLDDGQRNNLADIIKKLTTKYDNLFKVSFPYSMGFHGAPTGSKVHGNNNHWVFHASYLPPLLRSATVKKFMVG</sequence>
<dbReference type="SUPFAM" id="SSF54197">
    <property type="entry name" value="HIT-like"/>
    <property type="match status" value="2"/>
</dbReference>
<evidence type="ECO:0000256" key="9">
    <source>
        <dbReference type="ARBA" id="ARBA00023144"/>
    </source>
</evidence>
<comment type="similarity">
    <text evidence="4 12">Belongs to the galactose-1-phosphate uridylyltransferase type 1 family.</text>
</comment>
<dbReference type="InterPro" id="IPR005849">
    <property type="entry name" value="GalP_Utransf_N"/>
</dbReference>
<dbReference type="FunFam" id="3.30.428.10:FF:000002">
    <property type="entry name" value="Galactose-1-phosphate uridylyltransferase"/>
    <property type="match status" value="1"/>
</dbReference>
<comment type="pathway">
    <text evidence="3 12">Carbohydrate metabolism; galactose metabolism.</text>
</comment>
<evidence type="ECO:0000259" key="13">
    <source>
        <dbReference type="Pfam" id="PF01087"/>
    </source>
</evidence>
<dbReference type="GO" id="GO:0008108">
    <property type="term" value="F:UDP-glucose:hexose-1-phosphate uridylyltransferase activity"/>
    <property type="evidence" value="ECO:0007669"/>
    <property type="project" value="UniProtKB-EC"/>
</dbReference>
<protein>
    <recommendedName>
        <fullName evidence="12">Galactose-1-phosphate uridylyltransferase</fullName>
        <ecNumber evidence="12">2.7.7.12</ecNumber>
    </recommendedName>
</protein>
<proteinExistence type="inferred from homology"/>
<reference evidence="15" key="1">
    <citation type="submission" date="2021-05" db="EMBL/GenBank/DDBJ databases">
        <authorList>
            <person name="Alioto T."/>
            <person name="Alioto T."/>
            <person name="Gomez Garrido J."/>
        </authorList>
    </citation>
    <scope>NUCLEOTIDE SEQUENCE</scope>
</reference>
<dbReference type="GO" id="GO:0005737">
    <property type="term" value="C:cytoplasm"/>
    <property type="evidence" value="ECO:0007669"/>
    <property type="project" value="TreeGrafter"/>
</dbReference>
<dbReference type="AlphaFoldDB" id="A0A8D8UW38"/>
<dbReference type="PANTHER" id="PTHR11943:SF1">
    <property type="entry name" value="GALACTOSE-1-PHOSPHATE URIDYLYLTRANSFERASE"/>
    <property type="match status" value="1"/>
</dbReference>
<feature type="domain" description="Galactose-1-phosphate uridyl transferase N-terminal" evidence="13">
    <location>
        <begin position="6"/>
        <end position="177"/>
    </location>
</feature>
<evidence type="ECO:0000259" key="14">
    <source>
        <dbReference type="Pfam" id="PF02744"/>
    </source>
</evidence>
<dbReference type="EMBL" id="HBUF01346529">
    <property type="protein sequence ID" value="CAG6709918.1"/>
    <property type="molecule type" value="Transcribed_RNA"/>
</dbReference>
<keyword evidence="7 12" id="KW-0479">Metal-binding</keyword>
<dbReference type="PIRSF" id="PIRSF000808">
    <property type="entry name" value="GalT"/>
    <property type="match status" value="1"/>
</dbReference>
<dbReference type="EC" id="2.7.7.12" evidence="12"/>
<accession>A0A8D8UW38</accession>
<keyword evidence="9 12" id="KW-0299">Galactose metabolism</keyword>
<feature type="active site" description="Tele-UMP-histidine intermediate" evidence="11">
    <location>
        <position position="167"/>
    </location>
</feature>
<dbReference type="PROSITE" id="PS00117">
    <property type="entry name" value="GAL_P_UDP_TRANSF_I"/>
    <property type="match status" value="1"/>
</dbReference>
<evidence type="ECO:0000256" key="2">
    <source>
        <dbReference type="ARBA" id="ARBA00001947"/>
    </source>
</evidence>
<evidence type="ECO:0000256" key="10">
    <source>
        <dbReference type="ARBA" id="ARBA00023277"/>
    </source>
</evidence>
<organism evidence="15">
    <name type="scientific">Cacopsylla melanoneura</name>
    <dbReference type="NCBI Taxonomy" id="428564"/>
    <lineage>
        <taxon>Eukaryota</taxon>
        <taxon>Metazoa</taxon>
        <taxon>Ecdysozoa</taxon>
        <taxon>Arthropoda</taxon>
        <taxon>Hexapoda</taxon>
        <taxon>Insecta</taxon>
        <taxon>Pterygota</taxon>
        <taxon>Neoptera</taxon>
        <taxon>Paraneoptera</taxon>
        <taxon>Hemiptera</taxon>
        <taxon>Sternorrhyncha</taxon>
        <taxon>Psylloidea</taxon>
        <taxon>Psyllidae</taxon>
        <taxon>Psyllinae</taxon>
        <taxon>Cacopsylla</taxon>
    </lineage>
</organism>
<dbReference type="GO" id="GO:0033499">
    <property type="term" value="P:galactose catabolic process via UDP-galactose, Leloir pathway"/>
    <property type="evidence" value="ECO:0007669"/>
    <property type="project" value="TreeGrafter"/>
</dbReference>
<evidence type="ECO:0000256" key="5">
    <source>
        <dbReference type="ARBA" id="ARBA00022679"/>
    </source>
</evidence>
<evidence type="ECO:0000313" key="15">
    <source>
        <dbReference type="EMBL" id="CAG6709917.1"/>
    </source>
</evidence>
<dbReference type="GO" id="GO:0008270">
    <property type="term" value="F:zinc ion binding"/>
    <property type="evidence" value="ECO:0007669"/>
    <property type="project" value="InterPro"/>
</dbReference>
<evidence type="ECO:0000256" key="11">
    <source>
        <dbReference type="PIRSR" id="PIRSR000808-1"/>
    </source>
</evidence>
<dbReference type="InterPro" id="IPR005850">
    <property type="entry name" value="GalP_Utransf_C"/>
</dbReference>
<evidence type="ECO:0000256" key="7">
    <source>
        <dbReference type="ARBA" id="ARBA00022723"/>
    </source>
</evidence>
<dbReference type="Gene3D" id="3.30.428.10">
    <property type="entry name" value="HIT-like"/>
    <property type="match status" value="2"/>
</dbReference>
<evidence type="ECO:0000256" key="4">
    <source>
        <dbReference type="ARBA" id="ARBA00010951"/>
    </source>
</evidence>
<keyword evidence="6 12" id="KW-0548">Nucleotidyltransferase</keyword>
<dbReference type="NCBIfam" id="TIGR00209">
    <property type="entry name" value="galT_1"/>
    <property type="match status" value="1"/>
</dbReference>
<name>A0A8D8UW38_9HEMI</name>
<dbReference type="InterPro" id="IPR019779">
    <property type="entry name" value="GalP_UDPtransf1_His-AS"/>
</dbReference>
<keyword evidence="10 12" id="KW-0119">Carbohydrate metabolism</keyword>
<dbReference type="PANTHER" id="PTHR11943">
    <property type="entry name" value="GALACTOSE-1-PHOSPHATE URIDYLYLTRANSFERASE"/>
    <property type="match status" value="1"/>
</dbReference>
<dbReference type="Pfam" id="PF02744">
    <property type="entry name" value="GalP_UDP_tr_C"/>
    <property type="match status" value="1"/>
</dbReference>
<evidence type="ECO:0000256" key="12">
    <source>
        <dbReference type="RuleBase" id="RU000506"/>
    </source>
</evidence>
<dbReference type="CDD" id="cd00608">
    <property type="entry name" value="GalT"/>
    <property type="match status" value="1"/>
</dbReference>
<comment type="catalytic activity">
    <reaction evidence="1 12">
        <text>alpha-D-galactose 1-phosphate + UDP-alpha-D-glucose = alpha-D-glucose 1-phosphate + UDP-alpha-D-galactose</text>
        <dbReference type="Rhea" id="RHEA:13989"/>
        <dbReference type="ChEBI" id="CHEBI:58336"/>
        <dbReference type="ChEBI" id="CHEBI:58601"/>
        <dbReference type="ChEBI" id="CHEBI:58885"/>
        <dbReference type="ChEBI" id="CHEBI:66914"/>
        <dbReference type="EC" id="2.7.7.12"/>
    </reaction>
</comment>
<dbReference type="InterPro" id="IPR036265">
    <property type="entry name" value="HIT-like_sf"/>
</dbReference>
<dbReference type="UniPathway" id="UPA00214"/>
<dbReference type="NCBIfam" id="NF008724">
    <property type="entry name" value="PRK11720.1"/>
    <property type="match status" value="1"/>
</dbReference>
<evidence type="ECO:0000256" key="6">
    <source>
        <dbReference type="ARBA" id="ARBA00022695"/>
    </source>
</evidence>
<keyword evidence="5 12" id="KW-0808">Transferase</keyword>
<comment type="cofactor">
    <cofactor evidence="2">
        <name>Zn(2+)</name>
        <dbReference type="ChEBI" id="CHEBI:29105"/>
    </cofactor>
</comment>
<dbReference type="Pfam" id="PF01087">
    <property type="entry name" value="GalP_UDP_transf"/>
    <property type="match status" value="1"/>
</dbReference>
<evidence type="ECO:0000256" key="1">
    <source>
        <dbReference type="ARBA" id="ARBA00001107"/>
    </source>
</evidence>
<evidence type="ECO:0000256" key="8">
    <source>
        <dbReference type="ARBA" id="ARBA00022833"/>
    </source>
</evidence>
<dbReference type="InterPro" id="IPR001937">
    <property type="entry name" value="GalP_UDPtransf1"/>
</dbReference>
<keyword evidence="8" id="KW-0862">Zinc</keyword>
<feature type="domain" description="Galactose-1-phosphate uridyl transferase C-terminal" evidence="14">
    <location>
        <begin position="185"/>
        <end position="319"/>
    </location>
</feature>
<dbReference type="EMBL" id="HBUF01346528">
    <property type="protein sequence ID" value="CAG6709917.1"/>
    <property type="molecule type" value="Transcribed_RNA"/>
</dbReference>